<dbReference type="Proteomes" id="UP000265703">
    <property type="component" value="Unassembled WGS sequence"/>
</dbReference>
<dbReference type="AlphaFoldDB" id="A0A397T1Z6"/>
<organism evidence="1 2">
    <name type="scientific">Glomus cerebriforme</name>
    <dbReference type="NCBI Taxonomy" id="658196"/>
    <lineage>
        <taxon>Eukaryota</taxon>
        <taxon>Fungi</taxon>
        <taxon>Fungi incertae sedis</taxon>
        <taxon>Mucoromycota</taxon>
        <taxon>Glomeromycotina</taxon>
        <taxon>Glomeromycetes</taxon>
        <taxon>Glomerales</taxon>
        <taxon>Glomeraceae</taxon>
        <taxon>Glomus</taxon>
    </lineage>
</organism>
<accession>A0A397T1Z6</accession>
<reference evidence="1 2" key="1">
    <citation type="submission" date="2018-06" db="EMBL/GenBank/DDBJ databases">
        <title>Comparative genomics reveals the genomic features of Rhizophagus irregularis, R. cerebriforme, R. diaphanum and Gigaspora rosea, and their symbiotic lifestyle signature.</title>
        <authorList>
            <person name="Morin E."/>
            <person name="San Clemente H."/>
            <person name="Chen E.C.H."/>
            <person name="De La Providencia I."/>
            <person name="Hainaut M."/>
            <person name="Kuo A."/>
            <person name="Kohler A."/>
            <person name="Murat C."/>
            <person name="Tang N."/>
            <person name="Roy S."/>
            <person name="Loubradou J."/>
            <person name="Henrissat B."/>
            <person name="Grigoriev I.V."/>
            <person name="Corradi N."/>
            <person name="Roux C."/>
            <person name="Martin F.M."/>
        </authorList>
    </citation>
    <scope>NUCLEOTIDE SEQUENCE [LARGE SCALE GENOMIC DNA]</scope>
    <source>
        <strain evidence="1 2">DAOM 227022</strain>
    </source>
</reference>
<keyword evidence="2" id="KW-1185">Reference proteome</keyword>
<gene>
    <name evidence="1" type="ORF">C1645_823836</name>
</gene>
<sequence length="182" mass="20665">MPSYYKEESLWKDIRDEWDAGEYHGEQTYHITCKDPLNHGTPIVSGPNGGGKNDSLKEMTYQTPPNEEPINENPIIEELVDENPVVEGLIGGNPNNEELNEETNNNPIQLEVGDSIQVSIQNSHFVKTNNGLAIPYRGIDCTSESNIFMAHYGYMPNKRGHESLRRQYSIANWSLEFLKNLK</sequence>
<proteinExistence type="predicted"/>
<protein>
    <submittedName>
        <fullName evidence="1">Uncharacterized protein</fullName>
    </submittedName>
</protein>
<evidence type="ECO:0000313" key="2">
    <source>
        <dbReference type="Proteomes" id="UP000265703"/>
    </source>
</evidence>
<dbReference type="OrthoDB" id="2439275at2759"/>
<evidence type="ECO:0000313" key="1">
    <source>
        <dbReference type="EMBL" id="RIA90097.1"/>
    </source>
</evidence>
<comment type="caution">
    <text evidence="1">The sequence shown here is derived from an EMBL/GenBank/DDBJ whole genome shotgun (WGS) entry which is preliminary data.</text>
</comment>
<dbReference type="EMBL" id="QKYT01000192">
    <property type="protein sequence ID" value="RIA90097.1"/>
    <property type="molecule type" value="Genomic_DNA"/>
</dbReference>
<name>A0A397T1Z6_9GLOM</name>